<accession>A0ACC4BF52</accession>
<keyword evidence="2" id="KW-1185">Reference proteome</keyword>
<sequence>MRELCFFMNEIEAAIQEPELEKENEEICPLGPHGDILCLAWHYSLCLLALDLSFTERANDELPSFSVIFNSQTPGLGTAQINQFRPDVALVPKLFSSPLKKISNPQNVQTISVPSPSPSLTLLLELINLFMKFQFSRNDLSTGTLNHSLTRFLEQRQCIENSILSFELVCSTSTMQPCLKQSFVANSGLCVGTHFQPNVQQSNHCNSIVMNTCPTYASISTFPRVYDSAALQISVDVRETTGSCKHFHSKISLDSAEKQTLIKEVQLDGYRDTAESIIDLPKKGKGKKKHGNKGRIPWNKGRKHTAETRALIKQRTTEALTNPQVRKKMSGHPHAHSEAIRAKISSSLRQIWGKRLKWKRLREKFFLSWSKSIARAAKEGGIDQQELDWDGFDGIKEEITLKQLQGAIEKAKAEERAKRTVEREAKEREEKMVRVAQKREKREEKVKAREEAKRKAYRESKKKTEESSSVARKLTLKRRLTKIRKRKSINDQMICQGASSTSHSRAWEKIDVEIKKSEKIQREVRVALCAVTEKLKLHFSNYDFHLLAVFAYAGAIVGCAEALCEGMKSGPLL</sequence>
<dbReference type="Proteomes" id="UP000309997">
    <property type="component" value="Unassembled WGS sequence"/>
</dbReference>
<name>A0ACC4BF52_POPAL</name>
<protein>
    <submittedName>
        <fullName evidence="1">Uncharacterized protein</fullName>
    </submittedName>
</protein>
<dbReference type="EMBL" id="RCHU02000011">
    <property type="protein sequence ID" value="KAL3576603.1"/>
    <property type="molecule type" value="Genomic_DNA"/>
</dbReference>
<reference evidence="1 2" key="1">
    <citation type="journal article" date="2024" name="Plant Biotechnol. J.">
        <title>Genome and CRISPR/Cas9 system of a widespread forest tree (Populus alba) in the world.</title>
        <authorList>
            <person name="Liu Y.J."/>
            <person name="Jiang P.F."/>
            <person name="Han X.M."/>
            <person name="Li X.Y."/>
            <person name="Wang H.M."/>
            <person name="Wang Y.J."/>
            <person name="Wang X.X."/>
            <person name="Zeng Q.Y."/>
        </authorList>
    </citation>
    <scope>NUCLEOTIDE SEQUENCE [LARGE SCALE GENOMIC DNA]</scope>
    <source>
        <strain evidence="2">cv. PAL-ZL1</strain>
    </source>
</reference>
<proteinExistence type="predicted"/>
<gene>
    <name evidence="1" type="ORF">D5086_021886</name>
</gene>
<comment type="caution">
    <text evidence="1">The sequence shown here is derived from an EMBL/GenBank/DDBJ whole genome shotgun (WGS) entry which is preliminary data.</text>
</comment>
<organism evidence="1 2">
    <name type="scientific">Populus alba</name>
    <name type="common">White poplar</name>
    <dbReference type="NCBI Taxonomy" id="43335"/>
    <lineage>
        <taxon>Eukaryota</taxon>
        <taxon>Viridiplantae</taxon>
        <taxon>Streptophyta</taxon>
        <taxon>Embryophyta</taxon>
        <taxon>Tracheophyta</taxon>
        <taxon>Spermatophyta</taxon>
        <taxon>Magnoliopsida</taxon>
        <taxon>eudicotyledons</taxon>
        <taxon>Gunneridae</taxon>
        <taxon>Pentapetalae</taxon>
        <taxon>rosids</taxon>
        <taxon>fabids</taxon>
        <taxon>Malpighiales</taxon>
        <taxon>Salicaceae</taxon>
        <taxon>Saliceae</taxon>
        <taxon>Populus</taxon>
    </lineage>
</organism>
<evidence type="ECO:0000313" key="2">
    <source>
        <dbReference type="Proteomes" id="UP000309997"/>
    </source>
</evidence>
<evidence type="ECO:0000313" key="1">
    <source>
        <dbReference type="EMBL" id="KAL3576603.1"/>
    </source>
</evidence>